<name>A0A232M015_9EURO</name>
<evidence type="ECO:0000256" key="2">
    <source>
        <dbReference type="ARBA" id="ARBA00031845"/>
    </source>
</evidence>
<keyword evidence="4" id="KW-1185">Reference proteome</keyword>
<evidence type="ECO:0000256" key="1">
    <source>
        <dbReference type="ARBA" id="ARBA00023254"/>
    </source>
</evidence>
<dbReference type="EMBL" id="NPHW01003376">
    <property type="protein sequence ID" value="OXV09702.1"/>
    <property type="molecule type" value="Genomic_DNA"/>
</dbReference>
<dbReference type="InterPro" id="IPR011990">
    <property type="entry name" value="TPR-like_helical_dom_sf"/>
</dbReference>
<sequence>DIKILQLSLRSADLCIESGTLDLSLKILERAAVRVERLEIFSGDDDVPIGRTLSAKYYMLRTLLAWHQTRPDLAEHMLCMIPEEAINNDLQLASELADLCYNVGQQAFSKGQFDLAAKWLEKAAKHNSRSLNAGDENSPNVKLRLIILHMTVRAYLEQNSGESRTKSLQTLEILISYYPNELAVLILWLEVMMKQGNPDHRIFYNRLETLVHVIELTDTNIKIILSYIQKLQEWSIEMCVRTLEQLLLRMPVLSDNEQWIDRLFVISIRLSTSSGVADSLSLLDAVATHLYDYLMKPLSQTTANASLIVRLGINP</sequence>
<organism evidence="3 4">
    <name type="scientific">Elaphomyces granulatus</name>
    <dbReference type="NCBI Taxonomy" id="519963"/>
    <lineage>
        <taxon>Eukaryota</taxon>
        <taxon>Fungi</taxon>
        <taxon>Dikarya</taxon>
        <taxon>Ascomycota</taxon>
        <taxon>Pezizomycotina</taxon>
        <taxon>Eurotiomycetes</taxon>
        <taxon>Eurotiomycetidae</taxon>
        <taxon>Eurotiales</taxon>
        <taxon>Elaphomycetaceae</taxon>
        <taxon>Elaphomyces</taxon>
    </lineage>
</organism>
<evidence type="ECO:0000313" key="3">
    <source>
        <dbReference type="EMBL" id="OXV09702.1"/>
    </source>
</evidence>
<dbReference type="SUPFAM" id="SSF48452">
    <property type="entry name" value="TPR-like"/>
    <property type="match status" value="1"/>
</dbReference>
<feature type="non-terminal residue" evidence="3">
    <location>
        <position position="1"/>
    </location>
</feature>
<dbReference type="Gene3D" id="1.25.40.10">
    <property type="entry name" value="Tetratricopeptide repeat domain"/>
    <property type="match status" value="1"/>
</dbReference>
<dbReference type="GO" id="GO:0090173">
    <property type="term" value="P:regulation of synaptonemal complex assembly"/>
    <property type="evidence" value="ECO:0007669"/>
    <property type="project" value="InterPro"/>
</dbReference>
<dbReference type="AlphaFoldDB" id="A0A232M015"/>
<dbReference type="GO" id="GO:0051321">
    <property type="term" value="P:meiotic cell cycle"/>
    <property type="evidence" value="ECO:0007669"/>
    <property type="project" value="UniProtKB-KW"/>
</dbReference>
<gene>
    <name evidence="3" type="ORF">Egran_02543</name>
</gene>
<evidence type="ECO:0000313" key="4">
    <source>
        <dbReference type="Proteomes" id="UP000243515"/>
    </source>
</evidence>
<dbReference type="Pfam" id="PF08631">
    <property type="entry name" value="SPO22"/>
    <property type="match status" value="1"/>
</dbReference>
<dbReference type="OrthoDB" id="65716at2759"/>
<keyword evidence="1" id="KW-0469">Meiosis</keyword>
<proteinExistence type="predicted"/>
<accession>A0A232M015</accession>
<dbReference type="Proteomes" id="UP000243515">
    <property type="component" value="Unassembled WGS sequence"/>
</dbReference>
<comment type="caution">
    <text evidence="3">The sequence shown here is derived from an EMBL/GenBank/DDBJ whole genome shotgun (WGS) entry which is preliminary data.</text>
</comment>
<protein>
    <recommendedName>
        <fullName evidence="2">Protein ZIP4 homolog</fullName>
    </recommendedName>
</protein>
<dbReference type="PANTHER" id="PTHR40375:SF2">
    <property type="entry name" value="SPORULATION-SPECIFIC PROTEIN 22"/>
    <property type="match status" value="1"/>
</dbReference>
<dbReference type="PANTHER" id="PTHR40375">
    <property type="entry name" value="SPORULATION-SPECIFIC PROTEIN 22"/>
    <property type="match status" value="1"/>
</dbReference>
<dbReference type="InterPro" id="IPR039057">
    <property type="entry name" value="Spo22/ZIP4"/>
</dbReference>
<reference evidence="3 4" key="1">
    <citation type="journal article" date="2015" name="Environ. Microbiol.">
        <title>Metagenome sequence of Elaphomyces granulatus from sporocarp tissue reveals Ascomycota ectomycorrhizal fingerprints of genome expansion and a Proteobacteria-rich microbiome.</title>
        <authorList>
            <person name="Quandt C.A."/>
            <person name="Kohler A."/>
            <person name="Hesse C.N."/>
            <person name="Sharpton T.J."/>
            <person name="Martin F."/>
            <person name="Spatafora J.W."/>
        </authorList>
    </citation>
    <scope>NUCLEOTIDE SEQUENCE [LARGE SCALE GENOMIC DNA]</scope>
    <source>
        <strain evidence="3 4">OSC145934</strain>
    </source>
</reference>
<dbReference type="InterPro" id="IPR013940">
    <property type="entry name" value="Spo22/ZIP4/TEX11"/>
</dbReference>